<dbReference type="RefSeq" id="WP_026816014.1">
    <property type="nucleotide sequence ID" value="NZ_AUFF01000001.1"/>
</dbReference>
<feature type="transmembrane region" description="Helical" evidence="1">
    <location>
        <begin position="490"/>
        <end position="510"/>
    </location>
</feature>
<dbReference type="AlphaFoldDB" id="A0A091B980"/>
<feature type="transmembrane region" description="Helical" evidence="1">
    <location>
        <begin position="21"/>
        <end position="42"/>
    </location>
</feature>
<dbReference type="eggNOG" id="COG0842">
    <property type="taxonomic scope" value="Bacteria"/>
</dbReference>
<feature type="transmembrane region" description="Helical" evidence="1">
    <location>
        <begin position="184"/>
        <end position="203"/>
    </location>
</feature>
<feature type="transmembrane region" description="Helical" evidence="1">
    <location>
        <begin position="62"/>
        <end position="83"/>
    </location>
</feature>
<feature type="transmembrane region" description="Helical" evidence="1">
    <location>
        <begin position="342"/>
        <end position="358"/>
    </location>
</feature>
<feature type="transmembrane region" description="Helical" evidence="1">
    <location>
        <begin position="271"/>
        <end position="288"/>
    </location>
</feature>
<feature type="transmembrane region" description="Helical" evidence="1">
    <location>
        <begin position="364"/>
        <end position="383"/>
    </location>
</feature>
<dbReference type="Pfam" id="PF12679">
    <property type="entry name" value="ABC2_membrane_2"/>
    <property type="match status" value="1"/>
</dbReference>
<feature type="transmembrane region" description="Helical" evidence="1">
    <location>
        <begin position="404"/>
        <end position="425"/>
    </location>
</feature>
<accession>A0A091B980</accession>
<protein>
    <submittedName>
        <fullName evidence="2">Uncharacterized protein</fullName>
    </submittedName>
</protein>
<sequence>MEAARRFYAIVLADFRERCRRTGFLVVLAAVAIATWWCFPPADAGYVTVAVGDARGAYSPAWIGMVLALVHAVILGLAGFYIVRGTITRDFETRVWQLLVATPMTRFGWLLAKWTSHLALLSLLVGVGLLVGLAAQFHRGESTAIAPWQLLQPALVLTLPAMALTAFFAVLFDVVPWLRRSGGNVLYFFLWVFVFVSPADMAADAATQAASAYSEPGGMSLAMRDIRADLQARGLPADGGFSIGVSIVEGGVTTFAWDRWSPRAADVGGRLLWVGVSLLGLLALAPLLDRAAARSEVRQTGQRAVPGLRLAWLDLLLAPLDRFGFGRLLAAEIRLVLRQRRVSWWLALLVLLAVQAFAPAKGMAIAVIGAWLACIDVFARAALRERETGTAAMVFSAPGAGWRLLGVRLAASVLLALGVVLPALVRAGMSGSGTLAALVATAVAIAVVGLALAAACRNPRPFELLLVFVAYIGVQGDPLLNPFADPPATLARQGVVIAVAVALLLGAWAVSIRRH</sequence>
<name>A0A091B980_9GAMM</name>
<keyword evidence="3" id="KW-1185">Reference proteome</keyword>
<proteinExistence type="predicted"/>
<evidence type="ECO:0000256" key="1">
    <source>
        <dbReference type="SAM" id="Phobius"/>
    </source>
</evidence>
<feature type="transmembrane region" description="Helical" evidence="1">
    <location>
        <begin position="118"/>
        <end position="138"/>
    </location>
</feature>
<gene>
    <name evidence="2" type="ORF">P873_01705</name>
</gene>
<keyword evidence="1" id="KW-0472">Membrane</keyword>
<feature type="transmembrane region" description="Helical" evidence="1">
    <location>
        <begin position="431"/>
        <end position="452"/>
    </location>
</feature>
<dbReference type="EMBL" id="AWXU01000066">
    <property type="protein sequence ID" value="KFN47384.1"/>
    <property type="molecule type" value="Genomic_DNA"/>
</dbReference>
<evidence type="ECO:0000313" key="2">
    <source>
        <dbReference type="EMBL" id="KFN47384.1"/>
    </source>
</evidence>
<dbReference type="Proteomes" id="UP000029391">
    <property type="component" value="Unassembled WGS sequence"/>
</dbReference>
<organism evidence="2 3">
    <name type="scientific">Arenimonas composti TR7-09 = DSM 18010</name>
    <dbReference type="NCBI Taxonomy" id="1121013"/>
    <lineage>
        <taxon>Bacteria</taxon>
        <taxon>Pseudomonadati</taxon>
        <taxon>Pseudomonadota</taxon>
        <taxon>Gammaproteobacteria</taxon>
        <taxon>Lysobacterales</taxon>
        <taxon>Lysobacteraceae</taxon>
        <taxon>Arenimonas</taxon>
    </lineage>
</organism>
<keyword evidence="1" id="KW-1133">Transmembrane helix</keyword>
<dbReference type="OrthoDB" id="6017159at2"/>
<reference evidence="2 3" key="1">
    <citation type="submission" date="2013-09" db="EMBL/GenBank/DDBJ databases">
        <title>Genome sequencing of Arenimonas composti.</title>
        <authorList>
            <person name="Chen F."/>
            <person name="Wang G."/>
        </authorList>
    </citation>
    <scope>NUCLEOTIDE SEQUENCE [LARGE SCALE GENOMIC DNA]</scope>
    <source>
        <strain evidence="2 3">TR7-09</strain>
    </source>
</reference>
<evidence type="ECO:0000313" key="3">
    <source>
        <dbReference type="Proteomes" id="UP000029391"/>
    </source>
</evidence>
<dbReference type="STRING" id="1121013.GCA_000426365_00501"/>
<feature type="transmembrane region" description="Helical" evidence="1">
    <location>
        <begin position="464"/>
        <end position="484"/>
    </location>
</feature>
<comment type="caution">
    <text evidence="2">The sequence shown here is derived from an EMBL/GenBank/DDBJ whole genome shotgun (WGS) entry which is preliminary data.</text>
</comment>
<feature type="transmembrane region" description="Helical" evidence="1">
    <location>
        <begin position="150"/>
        <end position="172"/>
    </location>
</feature>
<keyword evidence="1" id="KW-0812">Transmembrane</keyword>